<proteinExistence type="predicted"/>
<accession>A0A836A9Z8</accession>
<gene>
    <name evidence="2" type="ORF">JEQ12_002153</name>
</gene>
<dbReference type="Proteomes" id="UP000664991">
    <property type="component" value="Unassembled WGS sequence"/>
</dbReference>
<comment type="caution">
    <text evidence="2">The sequence shown here is derived from an EMBL/GenBank/DDBJ whole genome shotgun (WGS) entry which is preliminary data.</text>
</comment>
<dbReference type="EMBL" id="JAEMGP010000010">
    <property type="protein sequence ID" value="KAG5204177.1"/>
    <property type="molecule type" value="Genomic_DNA"/>
</dbReference>
<evidence type="ECO:0000256" key="1">
    <source>
        <dbReference type="SAM" id="MobiDB-lite"/>
    </source>
</evidence>
<protein>
    <submittedName>
        <fullName evidence="2">Uncharacterized protein</fullName>
    </submittedName>
</protein>
<evidence type="ECO:0000313" key="2">
    <source>
        <dbReference type="EMBL" id="KAG5204177.1"/>
    </source>
</evidence>
<evidence type="ECO:0000313" key="3">
    <source>
        <dbReference type="Proteomes" id="UP000664991"/>
    </source>
</evidence>
<dbReference type="AlphaFoldDB" id="A0A836A9Z8"/>
<organism evidence="2 3">
    <name type="scientific">Ovis aries</name>
    <name type="common">Sheep</name>
    <dbReference type="NCBI Taxonomy" id="9940"/>
    <lineage>
        <taxon>Eukaryota</taxon>
        <taxon>Metazoa</taxon>
        <taxon>Chordata</taxon>
        <taxon>Craniata</taxon>
        <taxon>Vertebrata</taxon>
        <taxon>Euteleostomi</taxon>
        <taxon>Mammalia</taxon>
        <taxon>Eutheria</taxon>
        <taxon>Laurasiatheria</taxon>
        <taxon>Artiodactyla</taxon>
        <taxon>Ruminantia</taxon>
        <taxon>Pecora</taxon>
        <taxon>Bovidae</taxon>
        <taxon>Caprinae</taxon>
        <taxon>Ovis</taxon>
    </lineage>
</organism>
<sequence>MLISQEDWSDRSESEYGDCILEQVPELEYQLLEEEAHDLSSHILQPKKTGEQQLTLPQGCNCALQEKENKEVKCQEEEGSSLVLQMVPGGPLDGDTAKYHGMMLP</sequence>
<feature type="region of interest" description="Disordered" evidence="1">
    <location>
        <begin position="85"/>
        <end position="105"/>
    </location>
</feature>
<reference evidence="2 3" key="1">
    <citation type="submission" date="2020-12" db="EMBL/GenBank/DDBJ databases">
        <title>De novo assembly of Tibetan sheep genome.</title>
        <authorList>
            <person name="Li X."/>
        </authorList>
    </citation>
    <scope>NUCLEOTIDE SEQUENCE [LARGE SCALE GENOMIC DNA]</scope>
    <source>
        <tissue evidence="2">Heart</tissue>
    </source>
</reference>
<name>A0A836A9Z8_SHEEP</name>